<dbReference type="InterPro" id="IPR037138">
    <property type="entry name" value="His_deacetylse_dom_sf"/>
</dbReference>
<dbReference type="Gene3D" id="3.40.800.20">
    <property type="entry name" value="Histone deacetylase domain"/>
    <property type="match status" value="1"/>
</dbReference>
<proteinExistence type="inferred from homology"/>
<dbReference type="PANTHER" id="PTHR10625:SF10">
    <property type="entry name" value="HISTONE DEACETYLASE HDAC1"/>
    <property type="match status" value="1"/>
</dbReference>
<dbReference type="InterPro" id="IPR023801">
    <property type="entry name" value="His_deacetylse_dom"/>
</dbReference>
<dbReference type="EMBL" id="LSTO01000001">
    <property type="protein sequence ID" value="OWW20439.1"/>
    <property type="molecule type" value="Genomic_DNA"/>
</dbReference>
<evidence type="ECO:0000259" key="2">
    <source>
        <dbReference type="Pfam" id="PF00850"/>
    </source>
</evidence>
<dbReference type="PANTHER" id="PTHR10625">
    <property type="entry name" value="HISTONE DEACETYLASE HDAC1-RELATED"/>
    <property type="match status" value="1"/>
</dbReference>
<dbReference type="CDD" id="cd11599">
    <property type="entry name" value="HDAC_classII_2"/>
    <property type="match status" value="1"/>
</dbReference>
<evidence type="ECO:0000256" key="1">
    <source>
        <dbReference type="ARBA" id="ARBA00005947"/>
    </source>
</evidence>
<protein>
    <submittedName>
        <fullName evidence="3">Deacetylase</fullName>
    </submittedName>
</protein>
<organism evidence="3 4">
    <name type="scientific">Noviherbaspirillum denitrificans</name>
    <dbReference type="NCBI Taxonomy" id="1968433"/>
    <lineage>
        <taxon>Bacteria</taxon>
        <taxon>Pseudomonadati</taxon>
        <taxon>Pseudomonadota</taxon>
        <taxon>Betaproteobacteria</taxon>
        <taxon>Burkholderiales</taxon>
        <taxon>Oxalobacteraceae</taxon>
        <taxon>Noviherbaspirillum</taxon>
    </lineage>
</organism>
<sequence>MTTAFYSHPDCKRHEMGPWHPECPARLQAIEDQIIASRIKDFLDYREAPAADLAAIERVHTREAIERVRMNVESLQGIGSGYYPIDADTMLNTHSWTAALRAAGAAIAATDAVIAGELDNAFCSIRPPGHHARPTEAMGFCLFGNVAIAAKHALEVHGLKRVAIVDFDVHHGNGTEEAFLDDPRVLMVSFFQHPFYPYTALHESDHMVNVPVPAYTKGDTVRRLVADKWLPALNAHKPEMIFISAGFDAHREDDIGQMGLVEADYAWITKEIMSVAREHANGRIVSCLEGGYNLSALARSVVAHIKALADLD</sequence>
<dbReference type="GO" id="GO:0040029">
    <property type="term" value="P:epigenetic regulation of gene expression"/>
    <property type="evidence" value="ECO:0007669"/>
    <property type="project" value="TreeGrafter"/>
</dbReference>
<dbReference type="RefSeq" id="WP_088707322.1">
    <property type="nucleotide sequence ID" value="NZ_LSTO01000001.1"/>
</dbReference>
<dbReference type="PRINTS" id="PR01270">
    <property type="entry name" value="HDASUPER"/>
</dbReference>
<dbReference type="InterPro" id="IPR023696">
    <property type="entry name" value="Ureohydrolase_dom_sf"/>
</dbReference>
<dbReference type="SUPFAM" id="SSF52768">
    <property type="entry name" value="Arginase/deacetylase"/>
    <property type="match status" value="1"/>
</dbReference>
<reference evidence="3 4" key="1">
    <citation type="submission" date="2016-02" db="EMBL/GenBank/DDBJ databases">
        <authorList>
            <person name="Wen L."/>
            <person name="He K."/>
            <person name="Yang H."/>
        </authorList>
    </citation>
    <scope>NUCLEOTIDE SEQUENCE [LARGE SCALE GENOMIC DNA]</scope>
    <source>
        <strain evidence="3 4">TSA40</strain>
    </source>
</reference>
<dbReference type="AlphaFoldDB" id="A0A254TCR6"/>
<comment type="caution">
    <text evidence="3">The sequence shown here is derived from an EMBL/GenBank/DDBJ whole genome shotgun (WGS) entry which is preliminary data.</text>
</comment>
<dbReference type="OrthoDB" id="9808367at2"/>
<dbReference type="Proteomes" id="UP000197535">
    <property type="component" value="Unassembled WGS sequence"/>
</dbReference>
<comment type="similarity">
    <text evidence="1">Belongs to the histone deacetylase family.</text>
</comment>
<accession>A0A254TCR6</accession>
<name>A0A254TCR6_9BURK</name>
<evidence type="ECO:0000313" key="4">
    <source>
        <dbReference type="Proteomes" id="UP000197535"/>
    </source>
</evidence>
<evidence type="ECO:0000313" key="3">
    <source>
        <dbReference type="EMBL" id="OWW20439.1"/>
    </source>
</evidence>
<gene>
    <name evidence="3" type="ORF">AYR66_14025</name>
</gene>
<dbReference type="InterPro" id="IPR000286">
    <property type="entry name" value="HDACs"/>
</dbReference>
<keyword evidence="4" id="KW-1185">Reference proteome</keyword>
<dbReference type="Pfam" id="PF00850">
    <property type="entry name" value="Hist_deacetyl"/>
    <property type="match status" value="1"/>
</dbReference>
<feature type="domain" description="Histone deacetylase" evidence="2">
    <location>
        <begin position="20"/>
        <end position="308"/>
    </location>
</feature>
<dbReference type="GO" id="GO:0004407">
    <property type="term" value="F:histone deacetylase activity"/>
    <property type="evidence" value="ECO:0007669"/>
    <property type="project" value="TreeGrafter"/>
</dbReference>